<feature type="domain" description="Predicted hydrolase N-terminal" evidence="2">
    <location>
        <begin position="1"/>
        <end position="189"/>
    </location>
</feature>
<gene>
    <name evidence="3" type="ORF">B5M45_30920</name>
</gene>
<dbReference type="InterPro" id="IPR054469">
    <property type="entry name" value="Pred_hydrolase_N"/>
</dbReference>
<reference evidence="3 4" key="1">
    <citation type="submission" date="2017-03" db="EMBL/GenBank/DDBJ databases">
        <title>Genomic insights into Mycobacterium simiae human colonization.</title>
        <authorList>
            <person name="Steffani J.L."/>
            <person name="Brunck M.E."/>
            <person name="Cruz E."/>
            <person name="Montiel R."/>
            <person name="Barona F."/>
        </authorList>
    </citation>
    <scope>NUCLEOTIDE SEQUENCE [LARGE SCALE GENOMIC DNA]</scope>
    <source>
        <strain evidence="3 4">MsiGto</strain>
    </source>
</reference>
<keyword evidence="4" id="KW-1185">Reference proteome</keyword>
<organism evidence="3 4">
    <name type="scientific">Mycobacterium simiae</name>
    <name type="common">Mycobacterium habana</name>
    <dbReference type="NCBI Taxonomy" id="1784"/>
    <lineage>
        <taxon>Bacteria</taxon>
        <taxon>Bacillati</taxon>
        <taxon>Actinomycetota</taxon>
        <taxon>Actinomycetes</taxon>
        <taxon>Mycobacteriales</taxon>
        <taxon>Mycobacteriaceae</taxon>
        <taxon>Mycobacterium</taxon>
        <taxon>Mycobacterium simiae complex</taxon>
    </lineage>
</organism>
<name>A0A1X0XI83_MYCSI</name>
<protein>
    <recommendedName>
        <fullName evidence="2">Predicted hydrolase N-terminal domain-containing protein</fullName>
    </recommendedName>
</protein>
<sequence length="499" mass="53201">MQLRYISIPLLIGEAGGDPWKINRSLQAGRPAQISDLAEAFHAAGRCTTESNSTFEDARRRFEAAWNRENGEHPINDSAEVQRVTKLLGAQSLQLPKIGVDLESIAAALAEAQKAGAAEIAALENQLQILDSMIGQAIEMEKDAALTAADRQALNEFITGREDDAIRDTKTALSQMDSIRNTYANSLHLVRANGNLTPHDAILTTDFKPADLGDGQGLPPHDPRINGPAGPPQYEQDRYDLQDQFPDGQGPTFGGDPRILNPDGSPTNQPRSPASELAPGGPNTRPLPTGTALGPYGKRYGFFSHPQNPGTPIPKNQSPWVSNGSVWDYTDPNHPVKVGELPGIYQASGAFDPATGRMVIIGNGSDKITDSTRGMWVSAPVDPTNPNGWMNTLQRVGDVSLPGNRESQLVALKGGGFMLSGATDNGPVAAISAATPEGLMSAAPVNLVTDLPTAYGPTVTGLSYDPATGLETVNLRVSTWQDGTYYDPKTWTTSVTVQH</sequence>
<evidence type="ECO:0000259" key="2">
    <source>
        <dbReference type="Pfam" id="PF22905"/>
    </source>
</evidence>
<dbReference type="EMBL" id="MZZM01000046">
    <property type="protein sequence ID" value="ORJ52602.1"/>
    <property type="molecule type" value="Genomic_DNA"/>
</dbReference>
<dbReference type="Pfam" id="PF22905">
    <property type="entry name" value="Hydro_N_hd"/>
    <property type="match status" value="1"/>
</dbReference>
<comment type="caution">
    <text evidence="3">The sequence shown here is derived from an EMBL/GenBank/DDBJ whole genome shotgun (WGS) entry which is preliminary data.</text>
</comment>
<accession>A0A1X0XI83</accession>
<evidence type="ECO:0000313" key="4">
    <source>
        <dbReference type="Proteomes" id="UP000193040"/>
    </source>
</evidence>
<feature type="region of interest" description="Disordered" evidence="1">
    <location>
        <begin position="207"/>
        <end position="295"/>
    </location>
</feature>
<evidence type="ECO:0000256" key="1">
    <source>
        <dbReference type="SAM" id="MobiDB-lite"/>
    </source>
</evidence>
<dbReference type="Proteomes" id="UP000193040">
    <property type="component" value="Unassembled WGS sequence"/>
</dbReference>
<evidence type="ECO:0000313" key="3">
    <source>
        <dbReference type="EMBL" id="ORJ52602.1"/>
    </source>
</evidence>
<dbReference type="AlphaFoldDB" id="A0A1X0XI83"/>
<proteinExistence type="predicted"/>